<feature type="region of interest" description="Disordered" evidence="1">
    <location>
        <begin position="40"/>
        <end position="62"/>
    </location>
</feature>
<evidence type="ECO:0000313" key="3">
    <source>
        <dbReference type="Proteomes" id="UP000187735"/>
    </source>
</evidence>
<dbReference type="STRING" id="1891926.Fuma_02711"/>
<keyword evidence="2" id="KW-0449">Lipoprotein</keyword>
<dbReference type="Proteomes" id="UP000187735">
    <property type="component" value="Chromosome"/>
</dbReference>
<proteinExistence type="predicted"/>
<feature type="region of interest" description="Disordered" evidence="1">
    <location>
        <begin position="344"/>
        <end position="365"/>
    </location>
</feature>
<keyword evidence="3" id="KW-1185">Reference proteome</keyword>
<dbReference type="EMBL" id="CP017641">
    <property type="protein sequence ID" value="APZ93095.1"/>
    <property type="molecule type" value="Genomic_DNA"/>
</dbReference>
<reference evidence="2 3" key="1">
    <citation type="journal article" date="2016" name="Front. Microbiol.">
        <title>Fuerstia marisgermanicae gen. nov., sp. nov., an Unusual Member of the Phylum Planctomycetes from the German Wadden Sea.</title>
        <authorList>
            <person name="Kohn T."/>
            <person name="Heuer A."/>
            <person name="Jogler M."/>
            <person name="Vollmers J."/>
            <person name="Boedeker C."/>
            <person name="Bunk B."/>
            <person name="Rast P."/>
            <person name="Borchert D."/>
            <person name="Glockner I."/>
            <person name="Freese H.M."/>
            <person name="Klenk H.P."/>
            <person name="Overmann J."/>
            <person name="Kaster A.K."/>
            <person name="Rohde M."/>
            <person name="Wiegand S."/>
            <person name="Jogler C."/>
        </authorList>
    </citation>
    <scope>NUCLEOTIDE SEQUENCE [LARGE SCALE GENOMIC DNA]</scope>
    <source>
        <strain evidence="2 3">NH11</strain>
    </source>
</reference>
<accession>A0A1P8WGB6</accession>
<dbReference type="RefSeq" id="WP_077024618.1">
    <property type="nucleotide sequence ID" value="NZ_CP017641.1"/>
</dbReference>
<name>A0A1P8WGB6_9PLAN</name>
<dbReference type="KEGG" id="fmr:Fuma_02711"/>
<sequence precursor="true">MKHKPHSLTSGTVAILLAVTAVGLGIGHSFPISAFAQQADPAKGDGAENGPDNNGAEEKKAPALKRSHLSAAQVFDGVAKKLNDAQSLSCTLHQNVVMSGQTFQAVGQYVQASGNRMRLEYQIFPIRAAKASDKEALAIGGEPEDASELKPTGSLQQVSDGSVLWSYWINGAQKQLSRRNIQEITTAVNDIANYSTASSLQDLGVGGLQALMTRLQTGMDFGAVQEQQVGDTKLLVLYGRWSDKTLKDVFGAEDPKTAVMQDFVPDYVRVYVDEATMLPRRIQYLKKHPDPEAKQVRPLATLDLRKLKLNETVPDSTFEFERPNGEDLKEEDLTGQVIDTIKQIAKAKDEPADGDAETDDNDKPE</sequence>
<feature type="compositionally biased region" description="Acidic residues" evidence="1">
    <location>
        <begin position="352"/>
        <end position="365"/>
    </location>
</feature>
<evidence type="ECO:0000256" key="1">
    <source>
        <dbReference type="SAM" id="MobiDB-lite"/>
    </source>
</evidence>
<dbReference type="OrthoDB" id="215442at2"/>
<gene>
    <name evidence="2" type="ORF">Fuma_02711</name>
</gene>
<evidence type="ECO:0000313" key="2">
    <source>
        <dbReference type="EMBL" id="APZ93095.1"/>
    </source>
</evidence>
<dbReference type="Gene3D" id="2.50.20.10">
    <property type="entry name" value="Lipoprotein localisation LolA/LolB/LppX"/>
    <property type="match status" value="1"/>
</dbReference>
<dbReference type="AlphaFoldDB" id="A0A1P8WGB6"/>
<organism evidence="2 3">
    <name type="scientific">Fuerstiella marisgermanici</name>
    <dbReference type="NCBI Taxonomy" id="1891926"/>
    <lineage>
        <taxon>Bacteria</taxon>
        <taxon>Pseudomonadati</taxon>
        <taxon>Planctomycetota</taxon>
        <taxon>Planctomycetia</taxon>
        <taxon>Planctomycetales</taxon>
        <taxon>Planctomycetaceae</taxon>
        <taxon>Fuerstiella</taxon>
    </lineage>
</organism>
<protein>
    <submittedName>
        <fullName evidence="2">Outer membrane lipoprotein-sorting protein</fullName>
    </submittedName>
</protein>